<dbReference type="Pfam" id="PF16913">
    <property type="entry name" value="PUNUT"/>
    <property type="match status" value="1"/>
</dbReference>
<keyword evidence="4 5" id="KW-0472">Membrane</keyword>
<evidence type="ECO:0000256" key="4">
    <source>
        <dbReference type="ARBA" id="ARBA00023136"/>
    </source>
</evidence>
<sequence>MNSPPKHTHLRSPVILLKSPVLSGGVIRSPRPEDSHVDLSSEQVVEDVVDIIKTEERRNWLRGLLYLFLTVATWVFGLQLTNNVLKGDSYQHPLFVAYINGGLFVIFGIKPTIKSLIKAFRASEPKLDDSAFNSYDSCDSSSIILLAPSTHLSLKELIIVAVQAGLVYYANAALSAIALQYTSASNQTILTTTSSVFTLLLSYICGVDTLSLGKIFSVLVSIAGICLITLNSSPSSESTSSNPMLGNCIALCGTFLYSCYLVLLRVKIGKETSPDNEKLIFGLLGLSILIFACPLLLIANFLGFEKLSLPDSSTIFWIVFIGGLFNCLSDYFSILATLLTSPLITALSLSTAIPVNMICDSVFYKVKSTSARYYLGIILIFSSFVFANLSNEDEVVQEAIEEAIEEAIQNDEMLSPILSPYLQQQSRMDDVPKMNINTSQRTGPPTQVVVAGGHNHRYFIREIPPS</sequence>
<keyword evidence="7" id="KW-1185">Reference proteome</keyword>
<evidence type="ECO:0000313" key="6">
    <source>
        <dbReference type="EMBL" id="KAH3669688.1"/>
    </source>
</evidence>
<reference evidence="6" key="1">
    <citation type="journal article" date="2021" name="Open Biol.">
        <title>Shared evolutionary footprints suggest mitochondrial oxidative damage underlies multiple complex I losses in fungi.</title>
        <authorList>
            <person name="Schikora-Tamarit M.A."/>
            <person name="Marcet-Houben M."/>
            <person name="Nosek J."/>
            <person name="Gabaldon T."/>
        </authorList>
    </citation>
    <scope>NUCLEOTIDE SEQUENCE</scope>
    <source>
        <strain evidence="6">NCAIM Y.01608</strain>
    </source>
</reference>
<accession>A0A9P8PCF0</accession>
<dbReference type="GO" id="GO:0000329">
    <property type="term" value="C:fungal-type vacuole membrane"/>
    <property type="evidence" value="ECO:0007669"/>
    <property type="project" value="TreeGrafter"/>
</dbReference>
<feature type="transmembrane region" description="Helical" evidence="5">
    <location>
        <begin position="343"/>
        <end position="364"/>
    </location>
</feature>
<organism evidence="6 7">
    <name type="scientific">Ogataea polymorpha</name>
    <dbReference type="NCBI Taxonomy" id="460523"/>
    <lineage>
        <taxon>Eukaryota</taxon>
        <taxon>Fungi</taxon>
        <taxon>Dikarya</taxon>
        <taxon>Ascomycota</taxon>
        <taxon>Saccharomycotina</taxon>
        <taxon>Pichiomycetes</taxon>
        <taxon>Pichiales</taxon>
        <taxon>Pichiaceae</taxon>
        <taxon>Ogataea</taxon>
    </lineage>
</organism>
<comment type="subcellular location">
    <subcellularLocation>
        <location evidence="1">Membrane</location>
        <topology evidence="1">Multi-pass membrane protein</topology>
    </subcellularLocation>
</comment>
<evidence type="ECO:0008006" key="8">
    <source>
        <dbReference type="Google" id="ProtNLM"/>
    </source>
</evidence>
<feature type="transmembrane region" description="Helical" evidence="5">
    <location>
        <begin position="370"/>
        <end position="389"/>
    </location>
</feature>
<evidence type="ECO:0000313" key="7">
    <source>
        <dbReference type="Proteomes" id="UP000788993"/>
    </source>
</evidence>
<feature type="transmembrane region" description="Helical" evidence="5">
    <location>
        <begin position="244"/>
        <end position="266"/>
    </location>
</feature>
<feature type="transmembrane region" description="Helical" evidence="5">
    <location>
        <begin position="314"/>
        <end position="336"/>
    </location>
</feature>
<feature type="transmembrane region" description="Helical" evidence="5">
    <location>
        <begin position="212"/>
        <end position="232"/>
    </location>
</feature>
<gene>
    <name evidence="6" type="ORF">OGATHE_002500</name>
</gene>
<feature type="transmembrane region" description="Helical" evidence="5">
    <location>
        <begin position="187"/>
        <end position="205"/>
    </location>
</feature>
<feature type="transmembrane region" description="Helical" evidence="5">
    <location>
        <begin position="278"/>
        <end position="302"/>
    </location>
</feature>
<dbReference type="Proteomes" id="UP000788993">
    <property type="component" value="Unassembled WGS sequence"/>
</dbReference>
<dbReference type="PANTHER" id="PTHR23051">
    <property type="entry name" value="SOLUTE CARRIER FAMILY 35, MEMBER F5"/>
    <property type="match status" value="1"/>
</dbReference>
<evidence type="ECO:0000256" key="5">
    <source>
        <dbReference type="SAM" id="Phobius"/>
    </source>
</evidence>
<evidence type="ECO:0000256" key="1">
    <source>
        <dbReference type="ARBA" id="ARBA00004141"/>
    </source>
</evidence>
<feature type="transmembrane region" description="Helical" evidence="5">
    <location>
        <begin position="63"/>
        <end position="80"/>
    </location>
</feature>
<dbReference type="PANTHER" id="PTHR23051:SF0">
    <property type="entry name" value="SOLUTE CARRIER FAMILY 35 MEMBER F5"/>
    <property type="match status" value="1"/>
</dbReference>
<comment type="caution">
    <text evidence="6">The sequence shown here is derived from an EMBL/GenBank/DDBJ whole genome shotgun (WGS) entry which is preliminary data.</text>
</comment>
<protein>
    <recommendedName>
        <fullName evidence="8">EamA domain-containing protein</fullName>
    </recommendedName>
</protein>
<dbReference type="EMBL" id="JAEUBD010000983">
    <property type="protein sequence ID" value="KAH3669688.1"/>
    <property type="molecule type" value="Genomic_DNA"/>
</dbReference>
<keyword evidence="2 5" id="KW-0812">Transmembrane</keyword>
<name>A0A9P8PCF0_9ASCO</name>
<dbReference type="SUPFAM" id="SSF103481">
    <property type="entry name" value="Multidrug resistance efflux transporter EmrE"/>
    <property type="match status" value="2"/>
</dbReference>
<evidence type="ECO:0000256" key="2">
    <source>
        <dbReference type="ARBA" id="ARBA00022692"/>
    </source>
</evidence>
<evidence type="ECO:0000256" key="3">
    <source>
        <dbReference type="ARBA" id="ARBA00022989"/>
    </source>
</evidence>
<dbReference type="InterPro" id="IPR037185">
    <property type="entry name" value="EmrE-like"/>
</dbReference>
<dbReference type="AlphaFoldDB" id="A0A9P8PCF0"/>
<proteinExistence type="predicted"/>
<reference evidence="6" key="2">
    <citation type="submission" date="2021-01" db="EMBL/GenBank/DDBJ databases">
        <authorList>
            <person name="Schikora-Tamarit M.A."/>
        </authorList>
    </citation>
    <scope>NUCLEOTIDE SEQUENCE</scope>
    <source>
        <strain evidence="6">NCAIM Y.01608</strain>
    </source>
</reference>
<feature type="transmembrane region" description="Helical" evidence="5">
    <location>
        <begin position="92"/>
        <end position="109"/>
    </location>
</feature>
<keyword evidence="3 5" id="KW-1133">Transmembrane helix</keyword>
<feature type="transmembrane region" description="Helical" evidence="5">
    <location>
        <begin position="157"/>
        <end position="181"/>
    </location>
</feature>